<dbReference type="SMART" id="SM00450">
    <property type="entry name" value="RHOD"/>
    <property type="match status" value="1"/>
</dbReference>
<dbReference type="Proteomes" id="UP000031623">
    <property type="component" value="Chromosome"/>
</dbReference>
<dbReference type="KEGG" id="tig:THII_1802"/>
<keyword evidence="3" id="KW-1185">Reference proteome</keyword>
<accession>A0A090AG44</accession>
<dbReference type="Pfam" id="PF00581">
    <property type="entry name" value="Rhodanese"/>
    <property type="match status" value="1"/>
</dbReference>
<evidence type="ECO:0000259" key="1">
    <source>
        <dbReference type="PROSITE" id="PS50206"/>
    </source>
</evidence>
<dbReference type="CDD" id="cd01522">
    <property type="entry name" value="RHOD_1"/>
    <property type="match status" value="1"/>
</dbReference>
<proteinExistence type="predicted"/>
<dbReference type="PANTHER" id="PTHR45431:SF3">
    <property type="entry name" value="RHODANESE-LIKE DOMAIN-CONTAINING PROTEIN 15, CHLOROPLASTIC"/>
    <property type="match status" value="1"/>
</dbReference>
<feature type="domain" description="Rhodanese" evidence="1">
    <location>
        <begin position="20"/>
        <end position="131"/>
    </location>
</feature>
<protein>
    <submittedName>
        <fullName evidence="2">Rhodanese-like protein</fullName>
    </submittedName>
</protein>
<organism evidence="2 3">
    <name type="scientific">Thioploca ingrica</name>
    <dbReference type="NCBI Taxonomy" id="40754"/>
    <lineage>
        <taxon>Bacteria</taxon>
        <taxon>Pseudomonadati</taxon>
        <taxon>Pseudomonadota</taxon>
        <taxon>Gammaproteobacteria</taxon>
        <taxon>Thiotrichales</taxon>
        <taxon>Thiotrichaceae</taxon>
        <taxon>Thioploca</taxon>
    </lineage>
</organism>
<sequence length="145" mass="16332">MSDSGVISITPQDAWQMLQDNPKSVLVDIRSEMEYLFIGHPKGSVHVPWIDEPDWKVNPRFAAEVRKVMLGGVVYDPQDSDVDAVPVLLICRSGRRSLEAGKNLVKEGFTKVYNILEGFEGALDANHHRSMLGGWRFHGLPWEQC</sequence>
<dbReference type="PANTHER" id="PTHR45431">
    <property type="entry name" value="RHODANESE-LIKE DOMAIN-CONTAINING PROTEIN 15, CHLOROPLASTIC"/>
    <property type="match status" value="1"/>
</dbReference>
<dbReference type="SUPFAM" id="SSF52821">
    <property type="entry name" value="Rhodanese/Cell cycle control phosphatase"/>
    <property type="match status" value="1"/>
</dbReference>
<name>A0A090AG44_9GAMM</name>
<evidence type="ECO:0000313" key="3">
    <source>
        <dbReference type="Proteomes" id="UP000031623"/>
    </source>
</evidence>
<gene>
    <name evidence="2" type="ORF">THII_1802</name>
</gene>
<dbReference type="OrthoDB" id="9789585at2"/>
<dbReference type="EMBL" id="AP014633">
    <property type="protein sequence ID" value="BAP56099.1"/>
    <property type="molecule type" value="Genomic_DNA"/>
</dbReference>
<dbReference type="Gene3D" id="3.40.250.10">
    <property type="entry name" value="Rhodanese-like domain"/>
    <property type="match status" value="1"/>
</dbReference>
<dbReference type="PROSITE" id="PS50206">
    <property type="entry name" value="RHODANESE_3"/>
    <property type="match status" value="1"/>
</dbReference>
<evidence type="ECO:0000313" key="2">
    <source>
        <dbReference type="EMBL" id="BAP56099.1"/>
    </source>
</evidence>
<dbReference type="InterPro" id="IPR052367">
    <property type="entry name" value="Thiosulfate_ST/Rhodanese-like"/>
</dbReference>
<dbReference type="InterPro" id="IPR001763">
    <property type="entry name" value="Rhodanese-like_dom"/>
</dbReference>
<dbReference type="InterPro" id="IPR036873">
    <property type="entry name" value="Rhodanese-like_dom_sf"/>
</dbReference>
<dbReference type="HOGENOM" id="CLU_089574_10_1_6"/>
<dbReference type="AlphaFoldDB" id="A0A090AG44"/>
<reference evidence="2 3" key="1">
    <citation type="journal article" date="2014" name="ISME J.">
        <title>Ecophysiology of Thioploca ingrica as revealed by the complete genome sequence supplemented with proteomic evidence.</title>
        <authorList>
            <person name="Kojima H."/>
            <person name="Ogura Y."/>
            <person name="Yamamoto N."/>
            <person name="Togashi T."/>
            <person name="Mori H."/>
            <person name="Watanabe T."/>
            <person name="Nemoto F."/>
            <person name="Kurokawa K."/>
            <person name="Hayashi T."/>
            <person name="Fukui M."/>
        </authorList>
    </citation>
    <scope>NUCLEOTIDE SEQUENCE [LARGE SCALE GENOMIC DNA]</scope>
</reference>
<dbReference type="STRING" id="40754.THII_1802"/>